<feature type="region of interest" description="Disordered" evidence="1">
    <location>
        <begin position="1"/>
        <end position="104"/>
    </location>
</feature>
<dbReference type="RefSeq" id="WP_157934051.1">
    <property type="nucleotide sequence ID" value="NZ_CP016616.1"/>
</dbReference>
<dbReference type="EMBL" id="CP016616">
    <property type="protein sequence ID" value="ANY77741.1"/>
    <property type="molecule type" value="Genomic_DNA"/>
</dbReference>
<dbReference type="KEGG" id="moc:BB934_05415"/>
<dbReference type="OrthoDB" id="10002412at2"/>
<evidence type="ECO:0000313" key="2">
    <source>
        <dbReference type="EMBL" id="ANY77741.1"/>
    </source>
</evidence>
<proteinExistence type="predicted"/>
<feature type="compositionally biased region" description="Gly residues" evidence="1">
    <location>
        <begin position="35"/>
        <end position="45"/>
    </location>
</feature>
<dbReference type="AlphaFoldDB" id="A0A1B2ECP6"/>
<evidence type="ECO:0000256" key="1">
    <source>
        <dbReference type="SAM" id="MobiDB-lite"/>
    </source>
</evidence>
<organism evidence="2">
    <name type="scientific">Microvirga ossetica</name>
    <dbReference type="NCBI Taxonomy" id="1882682"/>
    <lineage>
        <taxon>Bacteria</taxon>
        <taxon>Pseudomonadati</taxon>
        <taxon>Pseudomonadota</taxon>
        <taxon>Alphaproteobacteria</taxon>
        <taxon>Hyphomicrobiales</taxon>
        <taxon>Methylobacteriaceae</taxon>
        <taxon>Microvirga</taxon>
    </lineage>
</organism>
<reference evidence="2" key="1">
    <citation type="submission" date="2016-07" db="EMBL/GenBank/DDBJ databases">
        <title>Microvirga ossetica sp. nov. a new species of rhizobia isolated from root nodules of the legume species Vicia alpestris Steven originated from North Ossetia region in the Caucasus.</title>
        <authorList>
            <person name="Safronova V.I."/>
            <person name="Kuznetsova I.G."/>
            <person name="Sazanova A.L."/>
            <person name="Belimov A."/>
            <person name="Andronov E."/>
            <person name="Osledkin Y.S."/>
            <person name="Onishchuk O.P."/>
            <person name="Kurchak O.N."/>
            <person name="Shaposhnikov A.I."/>
            <person name="Willems A."/>
            <person name="Tikhonovich I.A."/>
        </authorList>
    </citation>
    <scope>NUCLEOTIDE SEQUENCE [LARGE SCALE GENOMIC DNA]</scope>
    <source>
        <strain evidence="2">V5/3M</strain>
    </source>
</reference>
<protein>
    <submittedName>
        <fullName evidence="2">Uncharacterized protein</fullName>
    </submittedName>
</protein>
<gene>
    <name evidence="2" type="ORF">BB934_05415</name>
</gene>
<accession>A0A1B2ECP6</accession>
<name>A0A1B2ECP6_9HYPH</name>
<sequence length="104" mass="10521">MNGYNIPYDSSGNEPPGIAVGEPNPGEPIPVEPNGGPGGDVGPLYGGPLSHLLEDLSSWFPSDDGHGGGEPPFCGTPPGPSDGPFIIPGYAENPSGPSEPLESW</sequence>